<dbReference type="PANTHER" id="PTHR33395">
    <property type="entry name" value="TRANSCRIPTASE, PUTATIVE-RELATED-RELATED"/>
    <property type="match status" value="1"/>
</dbReference>
<evidence type="ECO:0000313" key="2">
    <source>
        <dbReference type="WBParaSite" id="Pan_g120.t1"/>
    </source>
</evidence>
<keyword evidence="1" id="KW-1185">Reference proteome</keyword>
<protein>
    <submittedName>
        <fullName evidence="2">RNA-directed DNA polymerase from transposon X-element</fullName>
    </submittedName>
</protein>
<evidence type="ECO:0000313" key="1">
    <source>
        <dbReference type="Proteomes" id="UP000492821"/>
    </source>
</evidence>
<name>A0A7E4URI4_PANRE</name>
<organism evidence="1 2">
    <name type="scientific">Panagrellus redivivus</name>
    <name type="common">Microworm</name>
    <dbReference type="NCBI Taxonomy" id="6233"/>
    <lineage>
        <taxon>Eukaryota</taxon>
        <taxon>Metazoa</taxon>
        <taxon>Ecdysozoa</taxon>
        <taxon>Nematoda</taxon>
        <taxon>Chromadorea</taxon>
        <taxon>Rhabditida</taxon>
        <taxon>Tylenchina</taxon>
        <taxon>Panagrolaimomorpha</taxon>
        <taxon>Panagrolaimoidea</taxon>
        <taxon>Panagrolaimidae</taxon>
        <taxon>Panagrellus</taxon>
    </lineage>
</organism>
<accession>A0A7E4URI4</accession>
<dbReference type="GO" id="GO:0061343">
    <property type="term" value="P:cell adhesion involved in heart morphogenesis"/>
    <property type="evidence" value="ECO:0007669"/>
    <property type="project" value="TreeGrafter"/>
</dbReference>
<reference evidence="1" key="1">
    <citation type="journal article" date="2013" name="Genetics">
        <title>The draft genome and transcriptome of Panagrellus redivivus are shaped by the harsh demands of a free-living lifestyle.</title>
        <authorList>
            <person name="Srinivasan J."/>
            <person name="Dillman A.R."/>
            <person name="Macchietto M.G."/>
            <person name="Heikkinen L."/>
            <person name="Lakso M."/>
            <person name="Fracchia K.M."/>
            <person name="Antoshechkin I."/>
            <person name="Mortazavi A."/>
            <person name="Wong G."/>
            <person name="Sternberg P.W."/>
        </authorList>
    </citation>
    <scope>NUCLEOTIDE SEQUENCE [LARGE SCALE GENOMIC DNA]</scope>
    <source>
        <strain evidence="1">MT8872</strain>
    </source>
</reference>
<dbReference type="AlphaFoldDB" id="A0A7E4URI4"/>
<reference evidence="2" key="2">
    <citation type="submission" date="2020-10" db="UniProtKB">
        <authorList>
            <consortium name="WormBaseParasite"/>
        </authorList>
    </citation>
    <scope>IDENTIFICATION</scope>
</reference>
<dbReference type="GO" id="GO:0031012">
    <property type="term" value="C:extracellular matrix"/>
    <property type="evidence" value="ECO:0007669"/>
    <property type="project" value="TreeGrafter"/>
</dbReference>
<proteinExistence type="predicted"/>
<sequence>ILHPTHKAGNILDLLLTNRPESISNLQVAAPFGSSDHFSIHFDIAARLVSPTFTPFPLYSKADFDVINQYLLAVPWTTLFADCSTIDDIYSIFMEHCHYCIQTFVPRVTTPPKDRLPPHIVSMTNYLNSLIQKKSTPERLQKINRVSKDIVRETKKAAKNKEKRLLETAPNKGIFSYIGKSIKTARNIPPLKVNHSLKFADFEKGEAFANHFKSVFHDRKPHCLHLPTTDNTIPLFLPTQ</sequence>
<dbReference type="GO" id="GO:0007508">
    <property type="term" value="P:larval heart development"/>
    <property type="evidence" value="ECO:0007669"/>
    <property type="project" value="TreeGrafter"/>
</dbReference>
<dbReference type="Proteomes" id="UP000492821">
    <property type="component" value="Unassembled WGS sequence"/>
</dbReference>
<dbReference type="WBParaSite" id="Pan_g120.t1">
    <property type="protein sequence ID" value="Pan_g120.t1"/>
    <property type="gene ID" value="Pan_g120"/>
</dbReference>
<dbReference type="PANTHER" id="PTHR33395:SF22">
    <property type="entry name" value="REVERSE TRANSCRIPTASE DOMAIN-CONTAINING PROTEIN"/>
    <property type="match status" value="1"/>
</dbReference>